<evidence type="ECO:0000313" key="3">
    <source>
        <dbReference type="Proteomes" id="UP001575105"/>
    </source>
</evidence>
<dbReference type="RefSeq" id="WP_425346662.1">
    <property type="nucleotide sequence ID" value="NZ_JBGUBD010000011.1"/>
</dbReference>
<name>A0ABV4UAV1_9BACT</name>
<comment type="caution">
    <text evidence="2">The sequence shown here is derived from an EMBL/GenBank/DDBJ whole genome shotgun (WGS) entry which is preliminary data.</text>
</comment>
<protein>
    <recommendedName>
        <fullName evidence="4">DUF4190 domain-containing protein</fullName>
    </recommendedName>
</protein>
<feature type="transmembrane region" description="Helical" evidence="1">
    <location>
        <begin position="71"/>
        <end position="94"/>
    </location>
</feature>
<keyword evidence="1" id="KW-0472">Membrane</keyword>
<reference evidence="2 3" key="1">
    <citation type="submission" date="2024-08" db="EMBL/GenBank/DDBJ databases">
        <title>Whole-genome sequencing of halo(alkali)philic microorganisms from hypersaline lakes.</title>
        <authorList>
            <person name="Sorokin D.Y."/>
            <person name="Merkel A.Y."/>
            <person name="Messina E."/>
            <person name="Yakimov M."/>
        </authorList>
    </citation>
    <scope>NUCLEOTIDE SEQUENCE [LARGE SCALE GENOMIC DNA]</scope>
    <source>
        <strain evidence="2 3">AB-hyl4</strain>
    </source>
</reference>
<keyword evidence="3" id="KW-1185">Reference proteome</keyword>
<keyword evidence="1" id="KW-0812">Transmembrane</keyword>
<evidence type="ECO:0000313" key="2">
    <source>
        <dbReference type="EMBL" id="MFA9479739.1"/>
    </source>
</evidence>
<organism evidence="2 3">
    <name type="scientific">Natronomicrosphaera hydrolytica</name>
    <dbReference type="NCBI Taxonomy" id="3242702"/>
    <lineage>
        <taxon>Bacteria</taxon>
        <taxon>Pseudomonadati</taxon>
        <taxon>Planctomycetota</taxon>
        <taxon>Phycisphaerae</taxon>
        <taxon>Phycisphaerales</taxon>
        <taxon>Phycisphaeraceae</taxon>
        <taxon>Natronomicrosphaera</taxon>
    </lineage>
</organism>
<evidence type="ECO:0008006" key="4">
    <source>
        <dbReference type="Google" id="ProtNLM"/>
    </source>
</evidence>
<proteinExistence type="predicted"/>
<feature type="transmembrane region" description="Helical" evidence="1">
    <location>
        <begin position="16"/>
        <end position="35"/>
    </location>
</feature>
<sequence>MTNEQNDTPTSLSSPYAYGVGWLSLGLALAGIILICMGDPFWLGLPSSAAAAWSGRCALRHGQDQHAGAHLGLYLGVFNLVLWMLLIVFMQYILGMDVSSLFEIPGQNGR</sequence>
<dbReference type="EMBL" id="JBGUBD010000011">
    <property type="protein sequence ID" value="MFA9479739.1"/>
    <property type="molecule type" value="Genomic_DNA"/>
</dbReference>
<dbReference type="Proteomes" id="UP001575105">
    <property type="component" value="Unassembled WGS sequence"/>
</dbReference>
<evidence type="ECO:0000256" key="1">
    <source>
        <dbReference type="SAM" id="Phobius"/>
    </source>
</evidence>
<keyword evidence="1" id="KW-1133">Transmembrane helix</keyword>
<accession>A0ABV4UAV1</accession>
<gene>
    <name evidence="2" type="ORF">ACERK3_15740</name>
</gene>